<evidence type="ECO:0000259" key="7">
    <source>
        <dbReference type="Pfam" id="PF00441"/>
    </source>
</evidence>
<dbReference type="GO" id="GO:0016627">
    <property type="term" value="F:oxidoreductase activity, acting on the CH-CH group of donors"/>
    <property type="evidence" value="ECO:0007669"/>
    <property type="project" value="InterPro"/>
</dbReference>
<evidence type="ECO:0000256" key="2">
    <source>
        <dbReference type="ARBA" id="ARBA00009347"/>
    </source>
</evidence>
<keyword evidence="3 6" id="KW-0285">Flavoprotein</keyword>
<sequence>MDFRLTPEQRAFQAEVIDFIEHGLPPGWDQEFESLEDRLAVERDIMKRLAAKRWLALPWPKEYGGLGASPMQQMLFNEQMAYHGVPGTVNMGVAWVGPVVMLYGTEEQKARFLTRIADGTDLWCTLYSEPGAGSDLAAMQTRAVRDGDDYIINGQKIWTTFGHYADWGWLAARTDPNAPKHKGISTFAVKMDSPGITVRPLVNMAGTHEFNEVYFEDARVPASNLVGEENRGWYNVAVGLDFERSSIGATSNARRTVDDLVALLKERRGRTPDPIRHRMAEHAIGVQILRNLAYYIASQQEKTGIAPTREAQMAKLFGAELQQRIAATALQIFGMGGQAAPPGSRALRYQYLYLRSVANTIEGGTSEIQRTVIATRGLGLPRE</sequence>
<dbReference type="Pfam" id="PF02770">
    <property type="entry name" value="Acyl-CoA_dh_M"/>
    <property type="match status" value="1"/>
</dbReference>
<evidence type="ECO:0000256" key="6">
    <source>
        <dbReference type="RuleBase" id="RU362125"/>
    </source>
</evidence>
<protein>
    <submittedName>
        <fullName evidence="10">Alkylation response protein AidB-like acyl-CoA dehydrogenase</fullName>
    </submittedName>
</protein>
<dbReference type="InterPro" id="IPR036250">
    <property type="entry name" value="AcylCo_DH-like_C"/>
</dbReference>
<dbReference type="Gene3D" id="1.10.540.10">
    <property type="entry name" value="Acyl-CoA dehydrogenase/oxidase, N-terminal domain"/>
    <property type="match status" value="1"/>
</dbReference>
<feature type="domain" description="Acyl-CoA dehydrogenase/oxidase C-terminal" evidence="7">
    <location>
        <begin position="230"/>
        <end position="376"/>
    </location>
</feature>
<dbReference type="PANTHER" id="PTHR43292">
    <property type="entry name" value="ACYL-COA DEHYDROGENASE"/>
    <property type="match status" value="1"/>
</dbReference>
<reference evidence="10 11" key="1">
    <citation type="submission" date="2017-09" db="EMBL/GenBank/DDBJ databases">
        <title>Sequencing the genomes of two abundant thermophiles in Great Basin hot springs: Thermocrinis jamiesonii and novel Chloroflexi Thermoflexus hugenholtzii.</title>
        <authorList>
            <person name="Hedlund B."/>
        </authorList>
    </citation>
    <scope>NUCLEOTIDE SEQUENCE [LARGE SCALE GENOMIC DNA]</scope>
    <source>
        <strain evidence="10 11">G233</strain>
    </source>
</reference>
<dbReference type="GO" id="GO:0005886">
    <property type="term" value="C:plasma membrane"/>
    <property type="evidence" value="ECO:0007669"/>
    <property type="project" value="TreeGrafter"/>
</dbReference>
<dbReference type="Gene3D" id="1.20.140.10">
    <property type="entry name" value="Butyryl-CoA Dehydrogenase, subunit A, domain 3"/>
    <property type="match status" value="1"/>
</dbReference>
<feature type="domain" description="Acyl-CoA dehydrogenase/oxidase N-terminal" evidence="9">
    <location>
        <begin position="6"/>
        <end position="119"/>
    </location>
</feature>
<comment type="caution">
    <text evidence="10">The sequence shown here is derived from an EMBL/GenBank/DDBJ whole genome shotgun (WGS) entry which is preliminary data.</text>
</comment>
<dbReference type="Proteomes" id="UP000223071">
    <property type="component" value="Unassembled WGS sequence"/>
</dbReference>
<dbReference type="SUPFAM" id="SSF47203">
    <property type="entry name" value="Acyl-CoA dehydrogenase C-terminal domain-like"/>
    <property type="match status" value="1"/>
</dbReference>
<evidence type="ECO:0000259" key="8">
    <source>
        <dbReference type="Pfam" id="PF02770"/>
    </source>
</evidence>
<keyword evidence="11" id="KW-1185">Reference proteome</keyword>
<dbReference type="InterPro" id="IPR052161">
    <property type="entry name" value="Mycobact_Acyl-CoA_DH"/>
</dbReference>
<feature type="domain" description="Acyl-CoA oxidase/dehydrogenase middle" evidence="8">
    <location>
        <begin position="124"/>
        <end position="217"/>
    </location>
</feature>
<evidence type="ECO:0000256" key="1">
    <source>
        <dbReference type="ARBA" id="ARBA00001974"/>
    </source>
</evidence>
<proteinExistence type="inferred from homology"/>
<evidence type="ECO:0000256" key="3">
    <source>
        <dbReference type="ARBA" id="ARBA00022630"/>
    </source>
</evidence>
<dbReference type="FunFam" id="2.40.110.10:FF:000011">
    <property type="entry name" value="Acyl-CoA dehydrogenase FadE34"/>
    <property type="match status" value="1"/>
</dbReference>
<dbReference type="RefSeq" id="WP_098504363.1">
    <property type="nucleotide sequence ID" value="NZ_PDJQ01000001.1"/>
</dbReference>
<comment type="similarity">
    <text evidence="2 6">Belongs to the acyl-CoA dehydrogenase family.</text>
</comment>
<dbReference type="InterPro" id="IPR009100">
    <property type="entry name" value="AcylCoA_DH/oxidase_NM_dom_sf"/>
</dbReference>
<evidence type="ECO:0000313" key="11">
    <source>
        <dbReference type="Proteomes" id="UP000223071"/>
    </source>
</evidence>
<keyword evidence="5 6" id="KW-0560">Oxidoreductase</keyword>
<dbReference type="Pfam" id="PF02771">
    <property type="entry name" value="Acyl-CoA_dh_N"/>
    <property type="match status" value="1"/>
</dbReference>
<dbReference type="AlphaFoldDB" id="A0A2A9HIR6"/>
<dbReference type="InterPro" id="IPR009075">
    <property type="entry name" value="AcylCo_DH/oxidase_C"/>
</dbReference>
<keyword evidence="4 6" id="KW-0274">FAD</keyword>
<gene>
    <name evidence="10" type="ORF">A9A59_2278</name>
</gene>
<dbReference type="Gene3D" id="2.40.110.10">
    <property type="entry name" value="Butyryl-CoA Dehydrogenase, subunit A, domain 2"/>
    <property type="match status" value="1"/>
</dbReference>
<evidence type="ECO:0000256" key="4">
    <source>
        <dbReference type="ARBA" id="ARBA00022827"/>
    </source>
</evidence>
<evidence type="ECO:0000256" key="5">
    <source>
        <dbReference type="ARBA" id="ARBA00023002"/>
    </source>
</evidence>
<comment type="cofactor">
    <cofactor evidence="1 6">
        <name>FAD</name>
        <dbReference type="ChEBI" id="CHEBI:57692"/>
    </cofactor>
</comment>
<dbReference type="EMBL" id="PDJQ01000001">
    <property type="protein sequence ID" value="PFG75020.1"/>
    <property type="molecule type" value="Genomic_DNA"/>
</dbReference>
<accession>A0A2A9HIR6</accession>
<dbReference type="PANTHER" id="PTHR43292:SF3">
    <property type="entry name" value="ACYL-COA DEHYDROGENASE FADE29"/>
    <property type="match status" value="1"/>
</dbReference>
<name>A0A2A9HIR6_TEPT2</name>
<dbReference type="GO" id="GO:0050660">
    <property type="term" value="F:flavin adenine dinucleotide binding"/>
    <property type="evidence" value="ECO:0007669"/>
    <property type="project" value="InterPro"/>
</dbReference>
<dbReference type="InterPro" id="IPR006091">
    <property type="entry name" value="Acyl-CoA_Oxase/DH_mid-dom"/>
</dbReference>
<organism evidence="10 11">
    <name type="scientific">Tepidiforma thermophila (strain KCTC 52669 / CGMCC 1.13589 / G233)</name>
    <dbReference type="NCBI Taxonomy" id="2761530"/>
    <lineage>
        <taxon>Bacteria</taxon>
        <taxon>Bacillati</taxon>
        <taxon>Chloroflexota</taxon>
        <taxon>Tepidiformia</taxon>
        <taxon>Tepidiformales</taxon>
        <taxon>Tepidiformaceae</taxon>
        <taxon>Tepidiforma</taxon>
    </lineage>
</organism>
<dbReference type="InterPro" id="IPR046373">
    <property type="entry name" value="Acyl-CoA_Oxase/DH_mid-dom_sf"/>
</dbReference>
<evidence type="ECO:0000259" key="9">
    <source>
        <dbReference type="Pfam" id="PF02771"/>
    </source>
</evidence>
<evidence type="ECO:0000313" key="10">
    <source>
        <dbReference type="EMBL" id="PFG75020.1"/>
    </source>
</evidence>
<dbReference type="Pfam" id="PF00441">
    <property type="entry name" value="Acyl-CoA_dh_1"/>
    <property type="match status" value="1"/>
</dbReference>
<dbReference type="InterPro" id="IPR037069">
    <property type="entry name" value="AcylCoA_DH/ox_N_sf"/>
</dbReference>
<dbReference type="SUPFAM" id="SSF56645">
    <property type="entry name" value="Acyl-CoA dehydrogenase NM domain-like"/>
    <property type="match status" value="1"/>
</dbReference>
<dbReference type="InterPro" id="IPR013786">
    <property type="entry name" value="AcylCoA_DH/ox_N"/>
</dbReference>